<sequence>MRSPILALVCLVLAGCSGGTRHACEVIAPPPATGPTVQNDQRVAIQSSGDPTIMSGSQAQDCP</sequence>
<feature type="chain" id="PRO_5020625435" evidence="2">
    <location>
        <begin position="24"/>
        <end position="63"/>
    </location>
</feature>
<dbReference type="AlphaFoldDB" id="A0A4Q9QXA2"/>
<feature type="signal peptide" evidence="2">
    <location>
        <begin position="1"/>
        <end position="23"/>
    </location>
</feature>
<comment type="caution">
    <text evidence="3">The sequence shown here is derived from an EMBL/GenBank/DDBJ whole genome shotgun (WGS) entry which is preliminary data.</text>
</comment>
<dbReference type="OrthoDB" id="7008955at2"/>
<dbReference type="RefSeq" id="WP_131185736.1">
    <property type="nucleotide sequence ID" value="NZ_QJUO01000034.1"/>
</dbReference>
<gene>
    <name evidence="3" type="ORF">DNJ96_17640</name>
</gene>
<evidence type="ECO:0000313" key="3">
    <source>
        <dbReference type="EMBL" id="TBU89280.1"/>
    </source>
</evidence>
<dbReference type="Proteomes" id="UP000292639">
    <property type="component" value="Unassembled WGS sequence"/>
</dbReference>
<evidence type="ECO:0000313" key="4">
    <source>
        <dbReference type="Proteomes" id="UP000292639"/>
    </source>
</evidence>
<protein>
    <submittedName>
        <fullName evidence="3">Uncharacterized protein</fullName>
    </submittedName>
</protein>
<evidence type="ECO:0000256" key="1">
    <source>
        <dbReference type="SAM" id="MobiDB-lite"/>
    </source>
</evidence>
<proteinExistence type="predicted"/>
<dbReference type="EMBL" id="QJUP01000034">
    <property type="protein sequence ID" value="TBU89280.1"/>
    <property type="molecule type" value="Genomic_DNA"/>
</dbReference>
<feature type="region of interest" description="Disordered" evidence="1">
    <location>
        <begin position="33"/>
        <end position="63"/>
    </location>
</feature>
<accession>A0A4Q9QXA2</accession>
<evidence type="ECO:0000256" key="2">
    <source>
        <dbReference type="SAM" id="SignalP"/>
    </source>
</evidence>
<keyword evidence="2" id="KW-0732">Signal</keyword>
<feature type="compositionally biased region" description="Polar residues" evidence="1">
    <location>
        <begin position="35"/>
        <end position="63"/>
    </location>
</feature>
<name>A0A4Q9QXA2_9GAMM</name>
<organism evidence="3 4">
    <name type="scientific">Stutzerimonas kirkiae</name>
    <dbReference type="NCBI Taxonomy" id="2211392"/>
    <lineage>
        <taxon>Bacteria</taxon>
        <taxon>Pseudomonadati</taxon>
        <taxon>Pseudomonadota</taxon>
        <taxon>Gammaproteobacteria</taxon>
        <taxon>Pseudomonadales</taxon>
        <taxon>Pseudomonadaceae</taxon>
        <taxon>Stutzerimonas</taxon>
    </lineage>
</organism>
<dbReference type="PROSITE" id="PS51257">
    <property type="entry name" value="PROKAR_LIPOPROTEIN"/>
    <property type="match status" value="1"/>
</dbReference>
<reference evidence="3 4" key="1">
    <citation type="submission" date="2018-06" db="EMBL/GenBank/DDBJ databases">
        <title>Three novel Pseudomonas species isolated from symptomatic oak.</title>
        <authorList>
            <person name="Bueno-Gonzalez V."/>
            <person name="Brady C."/>
        </authorList>
    </citation>
    <scope>NUCLEOTIDE SEQUENCE [LARGE SCALE GENOMIC DNA]</scope>
    <source>
        <strain evidence="3 4">P17C</strain>
    </source>
</reference>
<keyword evidence="4" id="KW-1185">Reference proteome</keyword>